<dbReference type="InterPro" id="IPR027417">
    <property type="entry name" value="P-loop_NTPase"/>
</dbReference>
<dbReference type="PANTHER" id="PTHR30580">
    <property type="entry name" value="PRIMOSOMAL PROTEIN N"/>
    <property type="match status" value="1"/>
</dbReference>
<dbReference type="PROSITE" id="PS51192">
    <property type="entry name" value="HELICASE_ATP_BIND_1"/>
    <property type="match status" value="1"/>
</dbReference>
<dbReference type="EMBL" id="WMIB01000022">
    <property type="protein sequence ID" value="MTH55052.1"/>
    <property type="molecule type" value="Genomic_DNA"/>
</dbReference>
<reference evidence="6 7" key="1">
    <citation type="journal article" date="2017" name="Int. J. Syst. Evol. Microbiol.">
        <title>Bacillus mangrovi sp. nov., isolated from a sediment sample from a mangrove forest.</title>
        <authorList>
            <person name="Gupta V."/>
            <person name="Singh P.K."/>
            <person name="Korpole S."/>
            <person name="Tanuku N.R.S."/>
            <person name="Pinnaka A.K."/>
        </authorList>
    </citation>
    <scope>NUCLEOTIDE SEQUENCE [LARGE SCALE GENOMIC DNA]</scope>
    <source>
        <strain evidence="6 7">KCTC 33872</strain>
    </source>
</reference>
<dbReference type="PROSITE" id="PS51194">
    <property type="entry name" value="HELICASE_CTER"/>
    <property type="match status" value="1"/>
</dbReference>
<dbReference type="GO" id="GO:0043138">
    <property type="term" value="F:3'-5' DNA helicase activity"/>
    <property type="evidence" value="ECO:0007669"/>
    <property type="project" value="TreeGrafter"/>
</dbReference>
<evidence type="ECO:0000313" key="6">
    <source>
        <dbReference type="EMBL" id="MTH55052.1"/>
    </source>
</evidence>
<dbReference type="GO" id="GO:0006302">
    <property type="term" value="P:double-strand break repair"/>
    <property type="evidence" value="ECO:0007669"/>
    <property type="project" value="TreeGrafter"/>
</dbReference>
<dbReference type="InterPro" id="IPR014001">
    <property type="entry name" value="Helicase_ATP-bd"/>
</dbReference>
<keyword evidence="2" id="KW-0067">ATP-binding</keyword>
<dbReference type="SMART" id="SM00487">
    <property type="entry name" value="DEXDc"/>
    <property type="match status" value="1"/>
</dbReference>
<dbReference type="Pfam" id="PF04851">
    <property type="entry name" value="ResIII"/>
    <property type="match status" value="1"/>
</dbReference>
<dbReference type="OrthoDB" id="2077914at2"/>
<dbReference type="Pfam" id="PF00271">
    <property type="entry name" value="Helicase_C"/>
    <property type="match status" value="1"/>
</dbReference>
<dbReference type="PANTHER" id="PTHR30580:SF1">
    <property type="entry name" value="COMF OPERON PROTEIN 1"/>
    <property type="match status" value="1"/>
</dbReference>
<evidence type="ECO:0000256" key="3">
    <source>
        <dbReference type="ARBA" id="ARBA00023125"/>
    </source>
</evidence>
<gene>
    <name evidence="6" type="ORF">GKZ89_16735</name>
</gene>
<dbReference type="SUPFAM" id="SSF52540">
    <property type="entry name" value="P-loop containing nucleoside triphosphate hydrolases"/>
    <property type="match status" value="1"/>
</dbReference>
<dbReference type="InterPro" id="IPR006935">
    <property type="entry name" value="Helicase/UvrB_N"/>
</dbReference>
<evidence type="ECO:0000313" key="7">
    <source>
        <dbReference type="Proteomes" id="UP000434639"/>
    </source>
</evidence>
<evidence type="ECO:0000259" key="4">
    <source>
        <dbReference type="PROSITE" id="PS51192"/>
    </source>
</evidence>
<dbReference type="GO" id="GO:0016787">
    <property type="term" value="F:hydrolase activity"/>
    <property type="evidence" value="ECO:0007669"/>
    <property type="project" value="InterPro"/>
</dbReference>
<organism evidence="6 7">
    <name type="scientific">Metabacillus mangrovi</name>
    <dbReference type="NCBI Taxonomy" id="1491830"/>
    <lineage>
        <taxon>Bacteria</taxon>
        <taxon>Bacillati</taxon>
        <taxon>Bacillota</taxon>
        <taxon>Bacilli</taxon>
        <taxon>Bacillales</taxon>
        <taxon>Bacillaceae</taxon>
        <taxon>Metabacillus</taxon>
    </lineage>
</organism>
<keyword evidence="6" id="KW-0378">Hydrolase</keyword>
<dbReference type="GO" id="GO:0006270">
    <property type="term" value="P:DNA replication initiation"/>
    <property type="evidence" value="ECO:0007669"/>
    <property type="project" value="TreeGrafter"/>
</dbReference>
<sequence length="444" mass="49778">MSPIDLRNHLAGRHLLSSEIPFPPELLQHQDIQKEKGVTKKGSSYQCTRCLNSKRHLFASFDCAKCGRQCTYCRSCIMMGRVSECETLYSWIGESLVPPSSAGMNWSGILSPLQEKASLKIKEAIEQHTELLVWAVCGAGKTEILFEGIEAALQSGRRVCLATPRTDVVLELLPRFKQAFPNADPIALYGGSEDRFSSSSLILSTTHQLFRFKQTFDCLIIDEVDAFPFSADETLQKAVGKARKQESTLIYLSATPSGKMRKNKNLPHIKIPGRYHGHPLPVPRFQWIGSWKGSLLKQKLPSPFQKWVEDHLQIQKQAFVFVPNIPVLNQVTSALQKLNASIEGVHSEDPDRKEKVQRFREGTTPIIVTTTILERGVTVPDTEVAVFGAEEEIFTESALVQIAGRVGRHRDYPAGDVVFFHYGKTHAMISARRHIQEMNREAGL</sequence>
<dbReference type="FunFam" id="3.40.50.300:FF:001736">
    <property type="entry name" value="COMF operon protein 1"/>
    <property type="match status" value="1"/>
</dbReference>
<comment type="caution">
    <text evidence="6">The sequence shown here is derived from an EMBL/GenBank/DDBJ whole genome shotgun (WGS) entry which is preliminary data.</text>
</comment>
<dbReference type="GO" id="GO:0005524">
    <property type="term" value="F:ATP binding"/>
    <property type="evidence" value="ECO:0007669"/>
    <property type="project" value="UniProtKB-KW"/>
</dbReference>
<keyword evidence="7" id="KW-1185">Reference proteome</keyword>
<protein>
    <submittedName>
        <fullName evidence="6">DNA/RNA helicase</fullName>
    </submittedName>
</protein>
<evidence type="ECO:0000256" key="2">
    <source>
        <dbReference type="ARBA" id="ARBA00022840"/>
    </source>
</evidence>
<evidence type="ECO:0000256" key="1">
    <source>
        <dbReference type="ARBA" id="ARBA00022741"/>
    </source>
</evidence>
<dbReference type="AlphaFoldDB" id="A0A7X2S7H3"/>
<keyword evidence="3" id="KW-0238">DNA-binding</keyword>
<keyword evidence="1" id="KW-0547">Nucleotide-binding</keyword>
<dbReference type="Proteomes" id="UP000434639">
    <property type="component" value="Unassembled WGS sequence"/>
</dbReference>
<proteinExistence type="predicted"/>
<dbReference type="InterPro" id="IPR001650">
    <property type="entry name" value="Helicase_C-like"/>
</dbReference>
<name>A0A7X2S7H3_9BACI</name>
<dbReference type="SMART" id="SM00490">
    <property type="entry name" value="HELICc"/>
    <property type="match status" value="1"/>
</dbReference>
<keyword evidence="6" id="KW-0347">Helicase</keyword>
<dbReference type="GO" id="GO:0006310">
    <property type="term" value="P:DNA recombination"/>
    <property type="evidence" value="ECO:0007669"/>
    <property type="project" value="TreeGrafter"/>
</dbReference>
<evidence type="ECO:0000259" key="5">
    <source>
        <dbReference type="PROSITE" id="PS51194"/>
    </source>
</evidence>
<accession>A0A7X2S7H3</accession>
<feature type="domain" description="Helicase ATP-binding" evidence="4">
    <location>
        <begin position="122"/>
        <end position="274"/>
    </location>
</feature>
<feature type="domain" description="Helicase C-terminal" evidence="5">
    <location>
        <begin position="307"/>
        <end position="444"/>
    </location>
</feature>
<dbReference type="Gene3D" id="3.40.50.300">
    <property type="entry name" value="P-loop containing nucleotide triphosphate hydrolases"/>
    <property type="match status" value="2"/>
</dbReference>
<dbReference type="GO" id="GO:0003677">
    <property type="term" value="F:DNA binding"/>
    <property type="evidence" value="ECO:0007669"/>
    <property type="project" value="UniProtKB-KW"/>
</dbReference>